<dbReference type="RefSeq" id="WP_245705829.1">
    <property type="nucleotide sequence ID" value="NZ_FNPB01000019.1"/>
</dbReference>
<proteinExistence type="predicted"/>
<dbReference type="EMBL" id="FNPB01000019">
    <property type="protein sequence ID" value="SDY51023.1"/>
    <property type="molecule type" value="Genomic_DNA"/>
</dbReference>
<dbReference type="STRING" id="660517.SAMN04487946_11935"/>
<dbReference type="Pfam" id="PF25934">
    <property type="entry name" value="DUF7979"/>
    <property type="match status" value="1"/>
</dbReference>
<dbReference type="Proteomes" id="UP000199170">
    <property type="component" value="Unassembled WGS sequence"/>
</dbReference>
<feature type="domain" description="DUF7979" evidence="1">
    <location>
        <begin position="24"/>
        <end position="75"/>
    </location>
</feature>
<gene>
    <name evidence="2" type="ORF">SAMN04487946_11935</name>
</gene>
<dbReference type="AlphaFoldDB" id="A0A1H3KFW4"/>
<protein>
    <recommendedName>
        <fullName evidence="1">DUF7979 domain-containing protein</fullName>
    </recommendedName>
</protein>
<evidence type="ECO:0000313" key="2">
    <source>
        <dbReference type="EMBL" id="SDY51023.1"/>
    </source>
</evidence>
<sequence length="76" mass="8455">MSRSLQSSGDADVRSVIVECDAADIEPTDRVRHIDQLSPRDRREVFDAVEGSSPAADLQGLESGDVIRFTEYYRVV</sequence>
<name>A0A1H3KFW4_9EURY</name>
<evidence type="ECO:0000313" key="3">
    <source>
        <dbReference type="Proteomes" id="UP000199170"/>
    </source>
</evidence>
<organism evidence="2 3">
    <name type="scientific">Halobellus clavatus</name>
    <dbReference type="NCBI Taxonomy" id="660517"/>
    <lineage>
        <taxon>Archaea</taxon>
        <taxon>Methanobacteriati</taxon>
        <taxon>Methanobacteriota</taxon>
        <taxon>Stenosarchaea group</taxon>
        <taxon>Halobacteria</taxon>
        <taxon>Halobacteriales</taxon>
        <taxon>Haloferacaceae</taxon>
        <taxon>Halobellus</taxon>
    </lineage>
</organism>
<keyword evidence="3" id="KW-1185">Reference proteome</keyword>
<dbReference type="InterPro" id="IPR058285">
    <property type="entry name" value="DUF7979"/>
</dbReference>
<reference evidence="3" key="1">
    <citation type="submission" date="2016-10" db="EMBL/GenBank/DDBJ databases">
        <authorList>
            <person name="Varghese N."/>
            <person name="Submissions S."/>
        </authorList>
    </citation>
    <scope>NUCLEOTIDE SEQUENCE [LARGE SCALE GENOMIC DNA]</scope>
    <source>
        <strain evidence="3">CGMCC 1.10118</strain>
    </source>
</reference>
<accession>A0A1H3KFW4</accession>
<evidence type="ECO:0000259" key="1">
    <source>
        <dbReference type="Pfam" id="PF25934"/>
    </source>
</evidence>